<protein>
    <submittedName>
        <fullName evidence="1">Uncharacterized protein</fullName>
    </submittedName>
</protein>
<dbReference type="EMBL" id="BGPR01011569">
    <property type="protein sequence ID" value="GBN51953.1"/>
    <property type="molecule type" value="Genomic_DNA"/>
</dbReference>
<accession>A0A4Y2PLZ7</accession>
<comment type="caution">
    <text evidence="1">The sequence shown here is derived from an EMBL/GenBank/DDBJ whole genome shotgun (WGS) entry which is preliminary data.</text>
</comment>
<gene>
    <name evidence="1" type="ORF">AVEN_130624_1</name>
</gene>
<keyword evidence="2" id="KW-1185">Reference proteome</keyword>
<evidence type="ECO:0000313" key="1">
    <source>
        <dbReference type="EMBL" id="GBN51953.1"/>
    </source>
</evidence>
<proteinExistence type="predicted"/>
<organism evidence="1 2">
    <name type="scientific">Araneus ventricosus</name>
    <name type="common">Orbweaver spider</name>
    <name type="synonym">Epeira ventricosa</name>
    <dbReference type="NCBI Taxonomy" id="182803"/>
    <lineage>
        <taxon>Eukaryota</taxon>
        <taxon>Metazoa</taxon>
        <taxon>Ecdysozoa</taxon>
        <taxon>Arthropoda</taxon>
        <taxon>Chelicerata</taxon>
        <taxon>Arachnida</taxon>
        <taxon>Araneae</taxon>
        <taxon>Araneomorphae</taxon>
        <taxon>Entelegynae</taxon>
        <taxon>Araneoidea</taxon>
        <taxon>Araneidae</taxon>
        <taxon>Araneus</taxon>
    </lineage>
</organism>
<sequence length="123" mass="13664">MKFILNCHSGALEVVQGTRVKPEVLTAGAEEATRVQYEKDLKSFQKANTNAMVVLTNSMTEETLQKTTYVSDSRKAGTSSAAATFGMMSVDEEVYASEILSDTWHIGNDAYKHITMNEKFIQF</sequence>
<dbReference type="AlphaFoldDB" id="A0A4Y2PLZ7"/>
<reference evidence="1 2" key="1">
    <citation type="journal article" date="2019" name="Sci. Rep.">
        <title>Orb-weaving spider Araneus ventricosus genome elucidates the spidroin gene catalogue.</title>
        <authorList>
            <person name="Kono N."/>
            <person name="Nakamura H."/>
            <person name="Ohtoshi R."/>
            <person name="Moran D.A.P."/>
            <person name="Shinohara A."/>
            <person name="Yoshida Y."/>
            <person name="Fujiwara M."/>
            <person name="Mori M."/>
            <person name="Tomita M."/>
            <person name="Arakawa K."/>
        </authorList>
    </citation>
    <scope>NUCLEOTIDE SEQUENCE [LARGE SCALE GENOMIC DNA]</scope>
</reference>
<name>A0A4Y2PLZ7_ARAVE</name>
<dbReference type="OrthoDB" id="7548346at2759"/>
<dbReference type="Proteomes" id="UP000499080">
    <property type="component" value="Unassembled WGS sequence"/>
</dbReference>
<evidence type="ECO:0000313" key="2">
    <source>
        <dbReference type="Proteomes" id="UP000499080"/>
    </source>
</evidence>